<evidence type="ECO:0000313" key="2">
    <source>
        <dbReference type="Proteomes" id="UP000035034"/>
    </source>
</evidence>
<dbReference type="STRING" id="1077974.GOEFS_109_00100"/>
<protein>
    <recommendedName>
        <fullName evidence="3">CRISPR-associated protein</fullName>
    </recommendedName>
</protein>
<keyword evidence="2" id="KW-1185">Reference proteome</keyword>
<comment type="caution">
    <text evidence="1">The sequence shown here is derived from an EMBL/GenBank/DDBJ whole genome shotgun (WGS) entry which is preliminary data.</text>
</comment>
<dbReference type="EMBL" id="BAEH01000109">
    <property type="protein sequence ID" value="GAB20265.1"/>
    <property type="molecule type" value="Genomic_DNA"/>
</dbReference>
<dbReference type="RefSeq" id="WP_007319600.1">
    <property type="nucleotide sequence ID" value="NZ_BAEH01000109.1"/>
</dbReference>
<sequence>MNRQVVVQVRAELPHGMSSGRPWGPSLDGILAAVIWRRCKAEAALRGEVLTYDPAAGSPPDMDLPLARCTLSSVWHWQCTFGRLDSPAGLDPRIRTRRTDHAALQRLSAEIPKGVHDSRGHYRKRVVPALASVSTAATWWAVGDPDRLRLLLGEVPAIGKHRNSGEGRVSEWTVREMPGLDEWCAGHMHEPRLLGRSAAPECVKDQLADLRHGGRARFGVRAPYAHPSRHVDAYLPGE</sequence>
<accession>H0R5B4</accession>
<dbReference type="eggNOG" id="ENOG5033VBP">
    <property type="taxonomic scope" value="Bacteria"/>
</dbReference>
<organism evidence="1 2">
    <name type="scientific">Gordonia effusa NBRC 100432</name>
    <dbReference type="NCBI Taxonomy" id="1077974"/>
    <lineage>
        <taxon>Bacteria</taxon>
        <taxon>Bacillati</taxon>
        <taxon>Actinomycetota</taxon>
        <taxon>Actinomycetes</taxon>
        <taxon>Mycobacteriales</taxon>
        <taxon>Gordoniaceae</taxon>
        <taxon>Gordonia</taxon>
    </lineage>
</organism>
<gene>
    <name evidence="1" type="ORF">GOEFS_109_00100</name>
</gene>
<evidence type="ECO:0008006" key="3">
    <source>
        <dbReference type="Google" id="ProtNLM"/>
    </source>
</evidence>
<name>H0R5B4_9ACTN</name>
<evidence type="ECO:0000313" key="1">
    <source>
        <dbReference type="EMBL" id="GAB20265.1"/>
    </source>
</evidence>
<reference evidence="1 2" key="1">
    <citation type="submission" date="2011-12" db="EMBL/GenBank/DDBJ databases">
        <title>Whole genome shotgun sequence of Gordonia effusa NBRC 100432.</title>
        <authorList>
            <person name="Yoshida I."/>
            <person name="Takarada H."/>
            <person name="Hosoyama A."/>
            <person name="Tsuchikane K."/>
            <person name="Katsumata H."/>
            <person name="Yamazaki S."/>
            <person name="Fujita N."/>
        </authorList>
    </citation>
    <scope>NUCLEOTIDE SEQUENCE [LARGE SCALE GENOMIC DNA]</scope>
    <source>
        <strain evidence="1 2">NBRC 100432</strain>
    </source>
</reference>
<proteinExistence type="predicted"/>
<dbReference type="Proteomes" id="UP000035034">
    <property type="component" value="Unassembled WGS sequence"/>
</dbReference>
<dbReference type="AlphaFoldDB" id="H0R5B4"/>